<evidence type="ECO:0000313" key="3">
    <source>
        <dbReference type="RefSeq" id="XP_026282499.2"/>
    </source>
</evidence>
<evidence type="ECO:0000256" key="1">
    <source>
        <dbReference type="SAM" id="MobiDB-lite"/>
    </source>
</evidence>
<dbReference type="AlphaFoldDB" id="A0A6J1SMH8"/>
<gene>
    <name evidence="3" type="primary">LOC113209286</name>
</gene>
<feature type="compositionally biased region" description="Basic and acidic residues" evidence="1">
    <location>
        <begin position="258"/>
        <end position="267"/>
    </location>
</feature>
<dbReference type="Proteomes" id="UP000504606">
    <property type="component" value="Unplaced"/>
</dbReference>
<organism evidence="2 3">
    <name type="scientific">Frankliniella occidentalis</name>
    <name type="common">Western flower thrips</name>
    <name type="synonym">Euthrips occidentalis</name>
    <dbReference type="NCBI Taxonomy" id="133901"/>
    <lineage>
        <taxon>Eukaryota</taxon>
        <taxon>Metazoa</taxon>
        <taxon>Ecdysozoa</taxon>
        <taxon>Arthropoda</taxon>
        <taxon>Hexapoda</taxon>
        <taxon>Insecta</taxon>
        <taxon>Pterygota</taxon>
        <taxon>Neoptera</taxon>
        <taxon>Paraneoptera</taxon>
        <taxon>Thysanoptera</taxon>
        <taxon>Terebrantia</taxon>
        <taxon>Thripoidea</taxon>
        <taxon>Thripidae</taxon>
        <taxon>Frankliniella</taxon>
    </lineage>
</organism>
<name>A0A6J1SMH8_FRAOC</name>
<feature type="region of interest" description="Disordered" evidence="1">
    <location>
        <begin position="258"/>
        <end position="304"/>
    </location>
</feature>
<dbReference type="RefSeq" id="XP_026282499.2">
    <property type="nucleotide sequence ID" value="XM_026426714.2"/>
</dbReference>
<protein>
    <submittedName>
        <fullName evidence="3">Uncharacterized protein LOC113209286</fullName>
    </submittedName>
</protein>
<dbReference type="KEGG" id="foc:113209286"/>
<feature type="compositionally biased region" description="Basic and acidic residues" evidence="1">
    <location>
        <begin position="183"/>
        <end position="201"/>
    </location>
</feature>
<reference evidence="3" key="1">
    <citation type="submission" date="2025-08" db="UniProtKB">
        <authorList>
            <consortium name="RefSeq"/>
        </authorList>
    </citation>
    <scope>IDENTIFICATION</scope>
    <source>
        <tissue evidence="3">Whole organism</tissue>
    </source>
</reference>
<feature type="region of interest" description="Disordered" evidence="1">
    <location>
        <begin position="162"/>
        <end position="245"/>
    </location>
</feature>
<sequence>MTLLGNNTTRGSSFTARRPDARVVRAVRCSFWRARRLVRTEHNKPRFFCVNICCRVITKATKMSEQKYRSLYKQYKRRYLQMAFENKRMEAVLQGCRNLLNGSFDLGIQRQRVMVSTPKSSESLPRKLCFSSVDETSSDSDSAILESGANKWECLSDKDKDRLNYSRSKNTPPAELDETYYEPAEKNKCDNTNERSVRKEGATTNTPKRSNTPNKKYETRSNTAKTPQKLVKKKPKKKTPEHVCKWPRCEEHHKFRVSSKRELEKLSPKSRKMATRDRVPSPKNYWDLNMPSTQEIRSRNQELD</sequence>
<dbReference type="GeneID" id="113209286"/>
<feature type="compositionally biased region" description="Polar residues" evidence="1">
    <location>
        <begin position="202"/>
        <end position="214"/>
    </location>
</feature>
<proteinExistence type="predicted"/>
<evidence type="ECO:0000313" key="2">
    <source>
        <dbReference type="Proteomes" id="UP000504606"/>
    </source>
</evidence>
<keyword evidence="2" id="KW-1185">Reference proteome</keyword>
<accession>A0A6J1SMH8</accession>